<organism evidence="2 3">
    <name type="scientific">Dendrobium nobile</name>
    <name type="common">Orchid</name>
    <dbReference type="NCBI Taxonomy" id="94219"/>
    <lineage>
        <taxon>Eukaryota</taxon>
        <taxon>Viridiplantae</taxon>
        <taxon>Streptophyta</taxon>
        <taxon>Embryophyta</taxon>
        <taxon>Tracheophyta</taxon>
        <taxon>Spermatophyta</taxon>
        <taxon>Magnoliopsida</taxon>
        <taxon>Liliopsida</taxon>
        <taxon>Asparagales</taxon>
        <taxon>Orchidaceae</taxon>
        <taxon>Epidendroideae</taxon>
        <taxon>Malaxideae</taxon>
        <taxon>Dendrobiinae</taxon>
        <taxon>Dendrobium</taxon>
    </lineage>
</organism>
<dbReference type="EMBL" id="JAGYWB010000001">
    <property type="protein sequence ID" value="KAI0530996.1"/>
    <property type="molecule type" value="Genomic_DNA"/>
</dbReference>
<evidence type="ECO:0000256" key="1">
    <source>
        <dbReference type="SAM" id="MobiDB-lite"/>
    </source>
</evidence>
<name>A0A8T3CBE9_DENNO</name>
<comment type="caution">
    <text evidence="2">The sequence shown here is derived from an EMBL/GenBank/DDBJ whole genome shotgun (WGS) entry which is preliminary data.</text>
</comment>
<reference evidence="2" key="1">
    <citation type="journal article" date="2022" name="Front. Genet.">
        <title>Chromosome-Scale Assembly of the Dendrobium nobile Genome Provides Insights Into the Molecular Mechanism of the Biosynthesis of the Medicinal Active Ingredient of Dendrobium.</title>
        <authorList>
            <person name="Xu Q."/>
            <person name="Niu S.-C."/>
            <person name="Li K.-L."/>
            <person name="Zheng P.-J."/>
            <person name="Zhang X.-J."/>
            <person name="Jia Y."/>
            <person name="Liu Y."/>
            <person name="Niu Y.-X."/>
            <person name="Yu L.-H."/>
            <person name="Chen D.-F."/>
            <person name="Zhang G.-Q."/>
        </authorList>
    </citation>
    <scope>NUCLEOTIDE SEQUENCE</scope>
    <source>
        <tissue evidence="2">Leaf</tissue>
    </source>
</reference>
<dbReference type="AlphaFoldDB" id="A0A8T3CBE9"/>
<dbReference type="Proteomes" id="UP000829196">
    <property type="component" value="Unassembled WGS sequence"/>
</dbReference>
<feature type="region of interest" description="Disordered" evidence="1">
    <location>
        <begin position="1"/>
        <end position="53"/>
    </location>
</feature>
<evidence type="ECO:0000313" key="2">
    <source>
        <dbReference type="EMBL" id="KAI0530996.1"/>
    </source>
</evidence>
<dbReference type="SMR" id="A0A8T3CBE9"/>
<accession>A0A8T3CBE9</accession>
<protein>
    <submittedName>
        <fullName evidence="2">Uncharacterized protein</fullName>
    </submittedName>
</protein>
<sequence>MIDLKALPVVRPSTSKQFSNQVGSSKTEKKKSSKKKTKLKKPKENDCNSESYQ</sequence>
<evidence type="ECO:0000313" key="3">
    <source>
        <dbReference type="Proteomes" id="UP000829196"/>
    </source>
</evidence>
<gene>
    <name evidence="2" type="ORF">KFK09_000545</name>
</gene>
<feature type="compositionally biased region" description="Basic residues" evidence="1">
    <location>
        <begin position="28"/>
        <end position="41"/>
    </location>
</feature>
<proteinExistence type="predicted"/>
<feature type="compositionally biased region" description="Polar residues" evidence="1">
    <location>
        <begin position="12"/>
        <end position="23"/>
    </location>
</feature>
<keyword evidence="3" id="KW-1185">Reference proteome</keyword>